<sequence>MTSRTAQIRATARTDRRAAEDMLARLIHDLFGIAVRDLAINLDRYSLNSLNGFFESDEGPCFFKFHQEEGEEAMRGEYYRADLLAEAGLPVDRPIRVSSLPGEQILIYRRRADPRFSDLLRGLDLAPDAAAMARALAAEGALNDRLLAVAQESLHPITPAQSQAEPIHRLFHERLVEPGSRAYPGGRLAGFYVGKPFELPGLTLPWEMLAHAPLVIDGLAYDRTLAQLFDAAHARLAPERLADAGGITAHGDAHNANVWYERGPEADRLVFFDPAFAGSHVPSLLAEVKSTFHNILAHPLWLYDPEEVAPRWQVTARLEEGALHLDSDWQPGALREGLLAVKARRFWRPWLAHLAAKGLLPPDWEEVVRLALFLCPTLVMSLRAGPGAGPHTPASSALGLMAAVRAGARPVVGEDRLVRFFDAVRPTGDPVQD</sequence>
<dbReference type="InterPro" id="IPR011009">
    <property type="entry name" value="Kinase-like_dom_sf"/>
</dbReference>
<reference evidence="1 2" key="1">
    <citation type="submission" date="2018-04" db="EMBL/GenBank/DDBJ databases">
        <title>Genomic Encyclopedia of Type Strains, Phase III (KMG-III): the genomes of soil and plant-associated and newly described type strains.</title>
        <authorList>
            <person name="Whitman W."/>
        </authorList>
    </citation>
    <scope>NUCLEOTIDE SEQUENCE [LARGE SCALE GENOMIC DNA]</scope>
    <source>
        <strain evidence="1 2">JA192</strain>
    </source>
</reference>
<dbReference type="SUPFAM" id="SSF56112">
    <property type="entry name" value="Protein kinase-like (PK-like)"/>
    <property type="match status" value="1"/>
</dbReference>
<gene>
    <name evidence="1" type="ORF">C8J29_101469</name>
</gene>
<evidence type="ECO:0000313" key="2">
    <source>
        <dbReference type="Proteomes" id="UP000240800"/>
    </source>
</evidence>
<organism evidence="1 2">
    <name type="scientific">Cereibacter johrii</name>
    <dbReference type="NCBI Taxonomy" id="445629"/>
    <lineage>
        <taxon>Bacteria</taxon>
        <taxon>Pseudomonadati</taxon>
        <taxon>Pseudomonadota</taxon>
        <taxon>Alphaproteobacteria</taxon>
        <taxon>Rhodobacterales</taxon>
        <taxon>Paracoccaceae</taxon>
        <taxon>Cereibacter</taxon>
    </lineage>
</organism>
<accession>A0ABX5JCF7</accession>
<name>A0ABX5JCF7_9RHOB</name>
<dbReference type="EMBL" id="PZZW01000001">
    <property type="protein sequence ID" value="PTM81528.1"/>
    <property type="molecule type" value="Genomic_DNA"/>
</dbReference>
<dbReference type="RefSeq" id="WP_069332946.1">
    <property type="nucleotide sequence ID" value="NZ_MABH01000180.1"/>
</dbReference>
<evidence type="ECO:0008006" key="3">
    <source>
        <dbReference type="Google" id="ProtNLM"/>
    </source>
</evidence>
<dbReference type="Proteomes" id="UP000240800">
    <property type="component" value="Unassembled WGS sequence"/>
</dbReference>
<keyword evidence="2" id="KW-1185">Reference proteome</keyword>
<protein>
    <recommendedName>
        <fullName evidence="3">Aminoglycoside phosphotransferase domain-containing protein</fullName>
    </recommendedName>
</protein>
<comment type="caution">
    <text evidence="1">The sequence shown here is derived from an EMBL/GenBank/DDBJ whole genome shotgun (WGS) entry which is preliminary data.</text>
</comment>
<evidence type="ECO:0000313" key="1">
    <source>
        <dbReference type="EMBL" id="PTM81528.1"/>
    </source>
</evidence>
<proteinExistence type="predicted"/>